<reference evidence="2" key="1">
    <citation type="journal article" date="2019" name="Int. J. Syst. Evol. Microbiol.">
        <title>The Global Catalogue of Microorganisms (GCM) 10K type strain sequencing project: providing services to taxonomists for standard genome sequencing and annotation.</title>
        <authorList>
            <consortium name="The Broad Institute Genomics Platform"/>
            <consortium name="The Broad Institute Genome Sequencing Center for Infectious Disease"/>
            <person name="Wu L."/>
            <person name="Ma J."/>
        </authorList>
    </citation>
    <scope>NUCLEOTIDE SEQUENCE [LARGE SCALE GENOMIC DNA]</scope>
    <source>
        <strain evidence="2">JCM 4542</strain>
    </source>
</reference>
<dbReference type="Proteomes" id="UP001500886">
    <property type="component" value="Unassembled WGS sequence"/>
</dbReference>
<dbReference type="RefSeq" id="WP_344439868.1">
    <property type="nucleotide sequence ID" value="NZ_BAAASL010000033.1"/>
</dbReference>
<sequence>MTELPEVGSLVLDTARNRIGEVMRAAGERVLLRAPGTGREWEALSPALCPATLADELRSKVAEANARSRQGRGQPATQRCEACLKIKHRRHQALEAGDQVKAARMTAVMGVHLRAAH</sequence>
<protein>
    <submittedName>
        <fullName evidence="1">Uncharacterized protein</fullName>
    </submittedName>
</protein>
<gene>
    <name evidence="1" type="ORF">GCM10010315_59080</name>
</gene>
<evidence type="ECO:0000313" key="1">
    <source>
        <dbReference type="EMBL" id="GAA2725934.1"/>
    </source>
</evidence>
<accession>A0ABP6GNV3</accession>
<proteinExistence type="predicted"/>
<dbReference type="EMBL" id="BAAASL010000033">
    <property type="protein sequence ID" value="GAA2725934.1"/>
    <property type="molecule type" value="Genomic_DNA"/>
</dbReference>
<evidence type="ECO:0000313" key="2">
    <source>
        <dbReference type="Proteomes" id="UP001500886"/>
    </source>
</evidence>
<keyword evidence="2" id="KW-1185">Reference proteome</keyword>
<name>A0ABP6GNV3_9ACTN</name>
<comment type="caution">
    <text evidence="1">The sequence shown here is derived from an EMBL/GenBank/DDBJ whole genome shotgun (WGS) entry which is preliminary data.</text>
</comment>
<organism evidence="1 2">
    <name type="scientific">Streptomyces luteosporeus</name>
    <dbReference type="NCBI Taxonomy" id="173856"/>
    <lineage>
        <taxon>Bacteria</taxon>
        <taxon>Bacillati</taxon>
        <taxon>Actinomycetota</taxon>
        <taxon>Actinomycetes</taxon>
        <taxon>Kitasatosporales</taxon>
        <taxon>Streptomycetaceae</taxon>
        <taxon>Streptomyces</taxon>
    </lineage>
</organism>